<dbReference type="InterPro" id="IPR000092">
    <property type="entry name" value="Polyprenyl_synt"/>
</dbReference>
<comment type="caution">
    <text evidence="6">The sequence shown here is derived from an EMBL/GenBank/DDBJ whole genome shotgun (WGS) entry which is preliminary data.</text>
</comment>
<dbReference type="PANTHER" id="PTHR12001">
    <property type="entry name" value="GERANYLGERANYL PYROPHOSPHATE SYNTHASE"/>
    <property type="match status" value="1"/>
</dbReference>
<accession>A0A0F9DVZ6</accession>
<dbReference type="GO" id="GO:0004659">
    <property type="term" value="F:prenyltransferase activity"/>
    <property type="evidence" value="ECO:0007669"/>
    <property type="project" value="InterPro"/>
</dbReference>
<keyword evidence="4" id="KW-0479">Metal-binding</keyword>
<dbReference type="GO" id="GO:0008299">
    <property type="term" value="P:isoprenoid biosynthetic process"/>
    <property type="evidence" value="ECO:0007669"/>
    <property type="project" value="InterPro"/>
</dbReference>
<evidence type="ECO:0000256" key="2">
    <source>
        <dbReference type="ARBA" id="ARBA00006706"/>
    </source>
</evidence>
<gene>
    <name evidence="6" type="ORF">LCGC14_2148930</name>
</gene>
<protein>
    <recommendedName>
        <fullName evidence="7">Peptidase S9 prolyl oligopeptidase catalytic domain-containing protein</fullName>
    </recommendedName>
</protein>
<sequence>VGPAFRSLDALDAVRAAVKAGGTLKLTLEVTLAGTGRLEVSHTLGEAPGGIPKVTGLKVTHRKGQSLIVFTEPKLEDFPAFKTGADVSKFRAELAETHPGVAFHIWRSAERITPRTIAKARLIGRCGLMTAWNSGYHQYGTAKAAPVRYRVSDLGDPVPWGTGIYAHNPAAAGKAYYAVTVAVGGKEDFSTLGAGNTTAEPVAETVGQGAPILQWVERPAKGWHYRGPPLTRLIYTRWEAWPHSATPSKPIDYLVAMGDDPMPEKRPRDWSRGAWRVDPAPVGLHLHSWGASLNGGYGWWYNAHRGAVLISSNQVPYDWWTGYHEANGTCKTFGDGHVRPFTMNRVLGFLDWAKDQWKDAPEAVRRHWRKLDLNRVFTAGSSMGGSGAPMYAVRHGNRIAWCVAWVGVHVPEMSPTFAGSYRGNYGRRDPGITMADGKTSPWDYFSDVWWLTNNPKAETGYIMASNGKSDGGIGWPQAVKFARALQETRRPHLYNWGPGGHGTRTLIGANFDIDVRSDQTLPAFTNCTLDNNIGTATRRTKAEVAAIKQKLIAQAKAAGKNMEKFKPQVTPFDGDESGAYNRFLSWRTDDVVDEPERRRGAPTANATWGNHASVLVGDFLFATSFSLMAADGDVRIMQAMAHAVTQLAEGEV</sequence>
<dbReference type="PANTHER" id="PTHR12001:SF69">
    <property type="entry name" value="ALL TRANS-POLYPRENYL-DIPHOSPHATE SYNTHASE PDSS1"/>
    <property type="match status" value="1"/>
</dbReference>
<keyword evidence="5" id="KW-0460">Magnesium</keyword>
<reference evidence="6" key="1">
    <citation type="journal article" date="2015" name="Nature">
        <title>Complex archaea that bridge the gap between prokaryotes and eukaryotes.</title>
        <authorList>
            <person name="Spang A."/>
            <person name="Saw J.H."/>
            <person name="Jorgensen S.L."/>
            <person name="Zaremba-Niedzwiedzka K."/>
            <person name="Martijn J."/>
            <person name="Lind A.E."/>
            <person name="van Eijk R."/>
            <person name="Schleper C."/>
            <person name="Guy L."/>
            <person name="Ettema T.J."/>
        </authorList>
    </citation>
    <scope>NUCLEOTIDE SEQUENCE</scope>
</reference>
<evidence type="ECO:0000256" key="1">
    <source>
        <dbReference type="ARBA" id="ARBA00001946"/>
    </source>
</evidence>
<dbReference type="EMBL" id="LAZR01027332">
    <property type="protein sequence ID" value="KKL66043.1"/>
    <property type="molecule type" value="Genomic_DNA"/>
</dbReference>
<comment type="cofactor">
    <cofactor evidence="1">
        <name>Mg(2+)</name>
        <dbReference type="ChEBI" id="CHEBI:18420"/>
    </cofactor>
</comment>
<dbReference type="InterPro" id="IPR029058">
    <property type="entry name" value="AB_hydrolase_fold"/>
</dbReference>
<keyword evidence="3" id="KW-0808">Transferase</keyword>
<evidence type="ECO:0000313" key="6">
    <source>
        <dbReference type="EMBL" id="KKL66043.1"/>
    </source>
</evidence>
<dbReference type="Pfam" id="PF00348">
    <property type="entry name" value="polyprenyl_synt"/>
    <property type="match status" value="1"/>
</dbReference>
<organism evidence="6">
    <name type="scientific">marine sediment metagenome</name>
    <dbReference type="NCBI Taxonomy" id="412755"/>
    <lineage>
        <taxon>unclassified sequences</taxon>
        <taxon>metagenomes</taxon>
        <taxon>ecological metagenomes</taxon>
    </lineage>
</organism>
<dbReference type="AlphaFoldDB" id="A0A0F9DVZ6"/>
<dbReference type="InterPro" id="IPR008949">
    <property type="entry name" value="Isoprenoid_synthase_dom_sf"/>
</dbReference>
<dbReference type="SUPFAM" id="SSF48576">
    <property type="entry name" value="Terpenoid synthases"/>
    <property type="match status" value="1"/>
</dbReference>
<dbReference type="Gene3D" id="1.10.600.10">
    <property type="entry name" value="Farnesyl Diphosphate Synthase"/>
    <property type="match status" value="1"/>
</dbReference>
<evidence type="ECO:0000256" key="4">
    <source>
        <dbReference type="ARBA" id="ARBA00022723"/>
    </source>
</evidence>
<feature type="non-terminal residue" evidence="6">
    <location>
        <position position="652"/>
    </location>
</feature>
<feature type="non-terminal residue" evidence="6">
    <location>
        <position position="1"/>
    </location>
</feature>
<dbReference type="Gene3D" id="3.40.50.1820">
    <property type="entry name" value="alpha/beta hydrolase"/>
    <property type="match status" value="1"/>
</dbReference>
<name>A0A0F9DVZ6_9ZZZZ</name>
<comment type="similarity">
    <text evidence="2">Belongs to the FPP/GGPP synthase family.</text>
</comment>
<evidence type="ECO:0000256" key="3">
    <source>
        <dbReference type="ARBA" id="ARBA00022679"/>
    </source>
</evidence>
<dbReference type="SUPFAM" id="SSF53474">
    <property type="entry name" value="alpha/beta-Hydrolases"/>
    <property type="match status" value="1"/>
</dbReference>
<dbReference type="GO" id="GO:0046872">
    <property type="term" value="F:metal ion binding"/>
    <property type="evidence" value="ECO:0007669"/>
    <property type="project" value="UniProtKB-KW"/>
</dbReference>
<evidence type="ECO:0000256" key="5">
    <source>
        <dbReference type="ARBA" id="ARBA00022842"/>
    </source>
</evidence>
<proteinExistence type="inferred from homology"/>
<evidence type="ECO:0008006" key="7">
    <source>
        <dbReference type="Google" id="ProtNLM"/>
    </source>
</evidence>